<reference evidence="1" key="1">
    <citation type="journal article" date="2014" name="Front. Microbiol.">
        <title>High frequency of phylogenetically diverse reductive dehalogenase-homologous genes in deep subseafloor sedimentary metagenomes.</title>
        <authorList>
            <person name="Kawai M."/>
            <person name="Futagami T."/>
            <person name="Toyoda A."/>
            <person name="Takaki Y."/>
            <person name="Nishi S."/>
            <person name="Hori S."/>
            <person name="Arai W."/>
            <person name="Tsubouchi T."/>
            <person name="Morono Y."/>
            <person name="Uchiyama I."/>
            <person name="Ito T."/>
            <person name="Fujiyama A."/>
            <person name="Inagaki F."/>
            <person name="Takami H."/>
        </authorList>
    </citation>
    <scope>NUCLEOTIDE SEQUENCE</scope>
    <source>
        <strain evidence="1">Expedition CK06-06</strain>
    </source>
</reference>
<feature type="non-terminal residue" evidence="1">
    <location>
        <position position="157"/>
    </location>
</feature>
<evidence type="ECO:0000313" key="1">
    <source>
        <dbReference type="EMBL" id="GAI34361.1"/>
    </source>
</evidence>
<name>X1NVW5_9ZZZZ</name>
<dbReference type="EMBL" id="BARV01025849">
    <property type="protein sequence ID" value="GAI34361.1"/>
    <property type="molecule type" value="Genomic_DNA"/>
</dbReference>
<accession>X1NVW5</accession>
<sequence>MGNYPTAYRNLRYILEMIPQAYYINTKYPALTLDKQIEKTREIEEHIFGWNIVSSTLGKVLDKTGEEIRATFKPLWDDLNKYSYPSVRQMDLVAEQDFSALVTDSFNENLARELLIVTDKVFDIVYAIVLKRFPKVISLARQYEFIEEWQECLPNTI</sequence>
<gene>
    <name evidence="1" type="ORF">S06H3_41875</name>
</gene>
<dbReference type="AlphaFoldDB" id="X1NVW5"/>
<protein>
    <submittedName>
        <fullName evidence="1">Uncharacterized protein</fullName>
    </submittedName>
</protein>
<organism evidence="1">
    <name type="scientific">marine sediment metagenome</name>
    <dbReference type="NCBI Taxonomy" id="412755"/>
    <lineage>
        <taxon>unclassified sequences</taxon>
        <taxon>metagenomes</taxon>
        <taxon>ecological metagenomes</taxon>
    </lineage>
</organism>
<comment type="caution">
    <text evidence="1">The sequence shown here is derived from an EMBL/GenBank/DDBJ whole genome shotgun (WGS) entry which is preliminary data.</text>
</comment>
<proteinExistence type="predicted"/>